<comment type="similarity">
    <text evidence="2">Belongs to the tyrosinase family.</text>
</comment>
<evidence type="ECO:0000256" key="8">
    <source>
        <dbReference type="ARBA" id="ARBA00023101"/>
    </source>
</evidence>
<dbReference type="Gene3D" id="1.10.1280.10">
    <property type="entry name" value="Di-copper center containing domain from catechol oxidase"/>
    <property type="match status" value="1"/>
</dbReference>
<evidence type="ECO:0000256" key="1">
    <source>
        <dbReference type="ARBA" id="ARBA00001973"/>
    </source>
</evidence>
<dbReference type="Pfam" id="PF00264">
    <property type="entry name" value="Tyrosinase"/>
    <property type="match status" value="1"/>
</dbReference>
<evidence type="ECO:0000256" key="3">
    <source>
        <dbReference type="ARBA" id="ARBA00011906"/>
    </source>
</evidence>
<dbReference type="SUPFAM" id="SSF48056">
    <property type="entry name" value="Di-copper centre-containing domain"/>
    <property type="match status" value="1"/>
</dbReference>
<protein>
    <recommendedName>
        <fullName evidence="3">tyrosinase</fullName>
        <ecNumber evidence="3">1.14.18.1</ecNumber>
    </recommendedName>
</protein>
<keyword evidence="4" id="KW-0479">Metal-binding</keyword>
<gene>
    <name evidence="12" type="ORF">QBC34DRAFT_152132</name>
</gene>
<sequence>MGLTQEQALAASKQGVVVNMKDLTGLNVDVERVDIDVLLTEHPDTFNLMLQALKSMQEQPVGSEDSKTSWFQLAGIHGFPRALWDNVGQQTTANTWDNNSKTFGSMGGYCAHGVLTFGTWHRPYLALLEQTIYRNMRDIANKYTDSATKQRYLEATQKFRLPYFDYFRARGRGYQTTSQDVRRDRIVDPDAENRRAQPDDFGYDFRIPDIFMAPEVTVLQQPDNKPVSIDNPLYTYKFSSQYGELVSRDKDALAGFASTEMTIRCQSRNNPATPKKIHNDTQLRYNLNRNVKDRVNMLLAFMNDPPYRQWQAIATDSKLVGGDFTETRGEGKYPSGSLEGLHNWFHGIIGFGGHMGAPQFAAFDPIFWFHHCNIDRYFALWQAANPPDPSHPERWFPAKSAGTTYDGEKPLIPFYKTRTGVGQGTYWTSDDVRQTQALGYIYDDFSRLEAEGGNVGRYMGKRYDWATRKPNSSDPTEATIPILEDQVKATFFFKPPSALQPAPERAALLAPPPEPAPAPPPLPLNEVEDIFDRDWYVDSKVKRMAANGSFTIYFFLSPKAELPDDDPFLYASSPYLVGMHHIFTSPREGCDNCADAEAAGRLSVNTTPITSSLLEYRENVADNGVDSLRPEHIKPFLQERLRWRVVFEGFNRQDPRKEDLELKVGVSAKIYRNDGPPTYEDYPDVVDAILANASPTASA</sequence>
<dbReference type="Proteomes" id="UP001321760">
    <property type="component" value="Unassembled WGS sequence"/>
</dbReference>
<feature type="domain" description="Tyrosinase copper-binding" evidence="11">
    <location>
        <begin position="364"/>
        <end position="375"/>
    </location>
</feature>
<dbReference type="InterPro" id="IPR008922">
    <property type="entry name" value="Di-copper_centre_dom_sf"/>
</dbReference>
<keyword evidence="8" id="KW-0470">Melanin biosynthesis</keyword>
<proteinExistence type="inferred from homology"/>
<dbReference type="Pfam" id="PF18132">
    <property type="entry name" value="Tyrosinase_C"/>
    <property type="match status" value="1"/>
</dbReference>
<dbReference type="AlphaFoldDB" id="A0AAV9GFL8"/>
<dbReference type="InterPro" id="IPR002227">
    <property type="entry name" value="Tyrosinase_Cu-bd"/>
</dbReference>
<organism evidence="12 13">
    <name type="scientific">Podospora aff. communis PSN243</name>
    <dbReference type="NCBI Taxonomy" id="3040156"/>
    <lineage>
        <taxon>Eukaryota</taxon>
        <taxon>Fungi</taxon>
        <taxon>Dikarya</taxon>
        <taxon>Ascomycota</taxon>
        <taxon>Pezizomycotina</taxon>
        <taxon>Sordariomycetes</taxon>
        <taxon>Sordariomycetidae</taxon>
        <taxon>Sordariales</taxon>
        <taxon>Podosporaceae</taxon>
        <taxon>Podospora</taxon>
    </lineage>
</organism>
<dbReference type="PRINTS" id="PR00092">
    <property type="entry name" value="TYROSINASE"/>
</dbReference>
<comment type="caution">
    <text evidence="12">The sequence shown here is derived from an EMBL/GenBank/DDBJ whole genome shotgun (WGS) entry which is preliminary data.</text>
</comment>
<evidence type="ECO:0000256" key="4">
    <source>
        <dbReference type="ARBA" id="ARBA00022723"/>
    </source>
</evidence>
<dbReference type="Gene3D" id="2.60.310.20">
    <property type="match status" value="1"/>
</dbReference>
<reference evidence="12" key="2">
    <citation type="submission" date="2023-05" db="EMBL/GenBank/DDBJ databases">
        <authorList>
            <consortium name="Lawrence Berkeley National Laboratory"/>
            <person name="Steindorff A."/>
            <person name="Hensen N."/>
            <person name="Bonometti L."/>
            <person name="Westerberg I."/>
            <person name="Brannstrom I.O."/>
            <person name="Guillou S."/>
            <person name="Cros-Aarteil S."/>
            <person name="Calhoun S."/>
            <person name="Haridas S."/>
            <person name="Kuo A."/>
            <person name="Mondo S."/>
            <person name="Pangilinan J."/>
            <person name="Riley R."/>
            <person name="Labutti K."/>
            <person name="Andreopoulos B."/>
            <person name="Lipzen A."/>
            <person name="Chen C."/>
            <person name="Yanf M."/>
            <person name="Daum C."/>
            <person name="Ng V."/>
            <person name="Clum A."/>
            <person name="Ohm R."/>
            <person name="Martin F."/>
            <person name="Silar P."/>
            <person name="Natvig D."/>
            <person name="Lalanne C."/>
            <person name="Gautier V."/>
            <person name="Ament-Velasquez S.L."/>
            <person name="Kruys A."/>
            <person name="Hutchinson M.I."/>
            <person name="Powell A.J."/>
            <person name="Barry K."/>
            <person name="Miller A.N."/>
            <person name="Grigoriev I.V."/>
            <person name="Debuchy R."/>
            <person name="Gladieux P."/>
            <person name="Thoren M.H."/>
            <person name="Johannesson H."/>
        </authorList>
    </citation>
    <scope>NUCLEOTIDE SEQUENCE</scope>
    <source>
        <strain evidence="12">PSN243</strain>
    </source>
</reference>
<dbReference type="GO" id="GO:0046872">
    <property type="term" value="F:metal ion binding"/>
    <property type="evidence" value="ECO:0007669"/>
    <property type="project" value="UniProtKB-KW"/>
</dbReference>
<reference evidence="12" key="1">
    <citation type="journal article" date="2023" name="Mol. Phylogenet. Evol.">
        <title>Genome-scale phylogeny and comparative genomics of the fungal order Sordariales.</title>
        <authorList>
            <person name="Hensen N."/>
            <person name="Bonometti L."/>
            <person name="Westerberg I."/>
            <person name="Brannstrom I.O."/>
            <person name="Guillou S."/>
            <person name="Cros-Aarteil S."/>
            <person name="Calhoun S."/>
            <person name="Haridas S."/>
            <person name="Kuo A."/>
            <person name="Mondo S."/>
            <person name="Pangilinan J."/>
            <person name="Riley R."/>
            <person name="LaButti K."/>
            <person name="Andreopoulos B."/>
            <person name="Lipzen A."/>
            <person name="Chen C."/>
            <person name="Yan M."/>
            <person name="Daum C."/>
            <person name="Ng V."/>
            <person name="Clum A."/>
            <person name="Steindorff A."/>
            <person name="Ohm R.A."/>
            <person name="Martin F."/>
            <person name="Silar P."/>
            <person name="Natvig D.O."/>
            <person name="Lalanne C."/>
            <person name="Gautier V."/>
            <person name="Ament-Velasquez S.L."/>
            <person name="Kruys A."/>
            <person name="Hutchinson M.I."/>
            <person name="Powell A.J."/>
            <person name="Barry K."/>
            <person name="Miller A.N."/>
            <person name="Grigoriev I.V."/>
            <person name="Debuchy R."/>
            <person name="Gladieux P."/>
            <person name="Hiltunen Thoren M."/>
            <person name="Johannesson H."/>
        </authorList>
    </citation>
    <scope>NUCLEOTIDE SEQUENCE</scope>
    <source>
        <strain evidence="12">PSN243</strain>
    </source>
</reference>
<dbReference type="PANTHER" id="PTHR11474">
    <property type="entry name" value="TYROSINASE FAMILY MEMBER"/>
    <property type="match status" value="1"/>
</dbReference>
<dbReference type="PROSITE" id="PS00498">
    <property type="entry name" value="TYROSINASE_2"/>
    <property type="match status" value="1"/>
</dbReference>
<dbReference type="GO" id="GO:0042438">
    <property type="term" value="P:melanin biosynthetic process"/>
    <property type="evidence" value="ECO:0007669"/>
    <property type="project" value="UniProtKB-KW"/>
</dbReference>
<accession>A0AAV9GFL8</accession>
<keyword evidence="6" id="KW-0186">Copper</keyword>
<evidence type="ECO:0000256" key="9">
    <source>
        <dbReference type="ARBA" id="ARBA00048233"/>
    </source>
</evidence>
<evidence type="ECO:0000256" key="2">
    <source>
        <dbReference type="ARBA" id="ARBA00009928"/>
    </source>
</evidence>
<comment type="catalytic activity">
    <reaction evidence="9">
        <text>2 L-dopa + O2 = 2 L-dopaquinone + 2 H2O</text>
        <dbReference type="Rhea" id="RHEA:34287"/>
        <dbReference type="ChEBI" id="CHEBI:15377"/>
        <dbReference type="ChEBI" id="CHEBI:15379"/>
        <dbReference type="ChEBI" id="CHEBI:57504"/>
        <dbReference type="ChEBI" id="CHEBI:57924"/>
        <dbReference type="EC" id="1.14.18.1"/>
    </reaction>
</comment>
<name>A0AAV9GFL8_9PEZI</name>
<keyword evidence="13" id="KW-1185">Reference proteome</keyword>
<evidence type="ECO:0000259" key="11">
    <source>
        <dbReference type="PROSITE" id="PS00498"/>
    </source>
</evidence>
<dbReference type="EMBL" id="MU865959">
    <property type="protein sequence ID" value="KAK4446173.1"/>
    <property type="molecule type" value="Genomic_DNA"/>
</dbReference>
<evidence type="ECO:0000256" key="7">
    <source>
        <dbReference type="ARBA" id="ARBA00023033"/>
    </source>
</evidence>
<dbReference type="InterPro" id="IPR041640">
    <property type="entry name" value="Tyrosinase_C"/>
</dbReference>
<keyword evidence="7" id="KW-0503">Monooxygenase</keyword>
<comment type="cofactor">
    <cofactor evidence="1">
        <name>Cu(2+)</name>
        <dbReference type="ChEBI" id="CHEBI:29036"/>
    </cofactor>
</comment>
<keyword evidence="5" id="KW-0560">Oxidoreductase</keyword>
<evidence type="ECO:0000256" key="6">
    <source>
        <dbReference type="ARBA" id="ARBA00023008"/>
    </source>
</evidence>
<evidence type="ECO:0000313" key="13">
    <source>
        <dbReference type="Proteomes" id="UP001321760"/>
    </source>
</evidence>
<dbReference type="PANTHER" id="PTHR11474:SF76">
    <property type="entry name" value="SHKT DOMAIN-CONTAINING PROTEIN"/>
    <property type="match status" value="1"/>
</dbReference>
<evidence type="ECO:0000313" key="12">
    <source>
        <dbReference type="EMBL" id="KAK4446173.1"/>
    </source>
</evidence>
<dbReference type="InterPro" id="IPR050316">
    <property type="entry name" value="Tyrosinase/Hemocyanin"/>
</dbReference>
<comment type="catalytic activity">
    <reaction evidence="10">
        <text>L-tyrosine + O2 = L-dopaquinone + H2O</text>
        <dbReference type="Rhea" id="RHEA:18117"/>
        <dbReference type="ChEBI" id="CHEBI:15377"/>
        <dbReference type="ChEBI" id="CHEBI:15379"/>
        <dbReference type="ChEBI" id="CHEBI:57924"/>
        <dbReference type="ChEBI" id="CHEBI:58315"/>
        <dbReference type="EC" id="1.14.18.1"/>
    </reaction>
</comment>
<dbReference type="EC" id="1.14.18.1" evidence="3"/>
<dbReference type="GO" id="GO:0004503">
    <property type="term" value="F:tyrosinase activity"/>
    <property type="evidence" value="ECO:0007669"/>
    <property type="project" value="UniProtKB-EC"/>
</dbReference>
<evidence type="ECO:0000256" key="10">
    <source>
        <dbReference type="ARBA" id="ARBA00048881"/>
    </source>
</evidence>
<evidence type="ECO:0000256" key="5">
    <source>
        <dbReference type="ARBA" id="ARBA00023002"/>
    </source>
</evidence>